<gene>
    <name evidence="1" type="primary">VMA21</name>
    <name evidence="1" type="ORF">N8T08_010258</name>
</gene>
<sequence length="107" mass="11398">MASRRPHSQSPADAVPPSVSEKPSDSDVTPAVPTHVIFKLLGFTAAMISAPIGMYFISVSFGSSATIAGVFAAITANIVLFAYIFVAWQEDQGEREALAKKKEKKAQ</sequence>
<evidence type="ECO:0000313" key="2">
    <source>
        <dbReference type="Proteomes" id="UP001177260"/>
    </source>
</evidence>
<organism evidence="1 2">
    <name type="scientific">Aspergillus melleus</name>
    <dbReference type="NCBI Taxonomy" id="138277"/>
    <lineage>
        <taxon>Eukaryota</taxon>
        <taxon>Fungi</taxon>
        <taxon>Dikarya</taxon>
        <taxon>Ascomycota</taxon>
        <taxon>Pezizomycotina</taxon>
        <taxon>Eurotiomycetes</taxon>
        <taxon>Eurotiomycetidae</taxon>
        <taxon>Eurotiales</taxon>
        <taxon>Aspergillaceae</taxon>
        <taxon>Aspergillus</taxon>
        <taxon>Aspergillus subgen. Circumdati</taxon>
    </lineage>
</organism>
<dbReference type="EMBL" id="JAOPJF010000081">
    <property type="protein sequence ID" value="KAK1140512.1"/>
    <property type="molecule type" value="Genomic_DNA"/>
</dbReference>
<dbReference type="Proteomes" id="UP001177260">
    <property type="component" value="Unassembled WGS sequence"/>
</dbReference>
<protein>
    <submittedName>
        <fullName evidence="1">Vacuolar ATPase assembly integral membrane protein vma21</fullName>
    </submittedName>
</protein>
<evidence type="ECO:0000313" key="1">
    <source>
        <dbReference type="EMBL" id="KAK1140512.1"/>
    </source>
</evidence>
<accession>A0ACC3ARW5</accession>
<name>A0ACC3ARW5_9EURO</name>
<keyword evidence="2" id="KW-1185">Reference proteome</keyword>
<reference evidence="1 2" key="1">
    <citation type="journal article" date="2023" name="ACS Omega">
        <title>Identification of the Neoaspergillic Acid Biosynthesis Gene Cluster by Establishing an In Vitro CRISPR-Ribonucleoprotein Genetic System in Aspergillus melleus.</title>
        <authorList>
            <person name="Yuan B."/>
            <person name="Grau M.F."/>
            <person name="Murata R.M."/>
            <person name="Torok T."/>
            <person name="Venkateswaran K."/>
            <person name="Stajich J.E."/>
            <person name="Wang C.C.C."/>
        </authorList>
    </citation>
    <scope>NUCLEOTIDE SEQUENCE [LARGE SCALE GENOMIC DNA]</scope>
    <source>
        <strain evidence="1 2">IMV 1140</strain>
    </source>
</reference>
<comment type="caution">
    <text evidence="1">The sequence shown here is derived from an EMBL/GenBank/DDBJ whole genome shotgun (WGS) entry which is preliminary data.</text>
</comment>
<proteinExistence type="predicted"/>